<evidence type="ECO:0000313" key="1">
    <source>
        <dbReference type="EMBL" id="KDR68587.1"/>
    </source>
</evidence>
<dbReference type="EMBL" id="KL142407">
    <property type="protein sequence ID" value="KDR68587.1"/>
    <property type="molecule type" value="Genomic_DNA"/>
</dbReference>
<sequence length="239" mass="26774">MDPHAIDYVLEGAARALVAESISSKVRRNPKRYAVYFPTKAIVDARTSEIDAYSAWEFSAPLPPHTRSSSYASCESSGSTPAQEIAIRYRAAQSFESETRSSSPSLYSEPDSWDEASLDALFVAHDRNLKAVYRESRNEALKSTFQEAVNVVKTSGVSSNDKVVCLRPGCRDVLPNATALMYHLHIHDIHDRSIVCGRCKELFEDQRAIDSHNCEKPPRLSRPFLGAFQRIISRLSFNF</sequence>
<dbReference type="Proteomes" id="UP000027222">
    <property type="component" value="Unassembled WGS sequence"/>
</dbReference>
<organism evidence="1 2">
    <name type="scientific">Galerina marginata (strain CBS 339.88)</name>
    <dbReference type="NCBI Taxonomy" id="685588"/>
    <lineage>
        <taxon>Eukaryota</taxon>
        <taxon>Fungi</taxon>
        <taxon>Dikarya</taxon>
        <taxon>Basidiomycota</taxon>
        <taxon>Agaricomycotina</taxon>
        <taxon>Agaricomycetes</taxon>
        <taxon>Agaricomycetidae</taxon>
        <taxon>Agaricales</taxon>
        <taxon>Agaricineae</taxon>
        <taxon>Strophariaceae</taxon>
        <taxon>Galerina</taxon>
    </lineage>
</organism>
<gene>
    <name evidence="1" type="ORF">GALMADRAFT_231235</name>
</gene>
<keyword evidence="2" id="KW-1185">Reference proteome</keyword>
<dbReference type="HOGENOM" id="CLU_101441_0_0_1"/>
<evidence type="ECO:0000313" key="2">
    <source>
        <dbReference type="Proteomes" id="UP000027222"/>
    </source>
</evidence>
<protein>
    <submittedName>
        <fullName evidence="1">Uncharacterized protein</fullName>
    </submittedName>
</protein>
<proteinExistence type="predicted"/>
<name>A0A067SF02_GALM3</name>
<dbReference type="AlphaFoldDB" id="A0A067SF02"/>
<accession>A0A067SF02</accession>
<reference evidence="2" key="1">
    <citation type="journal article" date="2014" name="Proc. Natl. Acad. Sci. U.S.A.">
        <title>Extensive sampling of basidiomycete genomes demonstrates inadequacy of the white-rot/brown-rot paradigm for wood decay fungi.</title>
        <authorList>
            <person name="Riley R."/>
            <person name="Salamov A.A."/>
            <person name="Brown D.W."/>
            <person name="Nagy L.G."/>
            <person name="Floudas D."/>
            <person name="Held B.W."/>
            <person name="Levasseur A."/>
            <person name="Lombard V."/>
            <person name="Morin E."/>
            <person name="Otillar R."/>
            <person name="Lindquist E.A."/>
            <person name="Sun H."/>
            <person name="LaButti K.M."/>
            <person name="Schmutz J."/>
            <person name="Jabbour D."/>
            <person name="Luo H."/>
            <person name="Baker S.E."/>
            <person name="Pisabarro A.G."/>
            <person name="Walton J.D."/>
            <person name="Blanchette R.A."/>
            <person name="Henrissat B."/>
            <person name="Martin F."/>
            <person name="Cullen D."/>
            <person name="Hibbett D.S."/>
            <person name="Grigoriev I.V."/>
        </authorList>
    </citation>
    <scope>NUCLEOTIDE SEQUENCE [LARGE SCALE GENOMIC DNA]</scope>
    <source>
        <strain evidence="2">CBS 339.88</strain>
    </source>
</reference>
<dbReference type="OrthoDB" id="3258262at2759"/>